<keyword evidence="13 18" id="KW-0342">GTP-binding</keyword>
<dbReference type="InterPro" id="IPR017945">
    <property type="entry name" value="DHBP_synth_RibB-like_a/b_dom"/>
</dbReference>
<dbReference type="EC" id="4.1.99.12" evidence="18"/>
<feature type="binding site" evidence="18">
    <location>
        <position position="275"/>
    </location>
    <ligand>
        <name>Zn(2+)</name>
        <dbReference type="ChEBI" id="CHEBI:29105"/>
        <note>catalytic</note>
    </ligand>
</feature>
<evidence type="ECO:0000256" key="9">
    <source>
        <dbReference type="ARBA" id="ARBA00022741"/>
    </source>
</evidence>
<dbReference type="NCBIfam" id="NF006803">
    <property type="entry name" value="PRK09311.1"/>
    <property type="match status" value="1"/>
</dbReference>
<keyword evidence="12 18" id="KW-0460">Magnesium</keyword>
<evidence type="ECO:0000256" key="5">
    <source>
        <dbReference type="ARBA" id="ARBA00005520"/>
    </source>
</evidence>
<dbReference type="InterPro" id="IPR032677">
    <property type="entry name" value="GTP_cyclohydro_II"/>
</dbReference>
<dbReference type="HAMAP" id="MF_01283">
    <property type="entry name" value="RibBA"/>
    <property type="match status" value="1"/>
</dbReference>
<feature type="binding site" evidence="18">
    <location>
        <begin position="32"/>
        <end position="33"/>
    </location>
    <ligand>
        <name>D-ribulose 5-phosphate</name>
        <dbReference type="ChEBI" id="CHEBI:58121"/>
    </ligand>
</feature>
<dbReference type="PIRSF" id="PIRSF001259">
    <property type="entry name" value="RibA"/>
    <property type="match status" value="1"/>
</dbReference>
<dbReference type="Pfam" id="PF00925">
    <property type="entry name" value="GTP_cyclohydro2"/>
    <property type="match status" value="1"/>
</dbReference>
<feature type="binding site" evidence="18">
    <location>
        <position position="37"/>
    </location>
    <ligand>
        <name>D-ribulose 5-phosphate</name>
        <dbReference type="ChEBI" id="CHEBI:58121"/>
    </ligand>
</feature>
<evidence type="ECO:0000256" key="16">
    <source>
        <dbReference type="ARBA" id="ARBA00023268"/>
    </source>
</evidence>
<evidence type="ECO:0000256" key="15">
    <source>
        <dbReference type="ARBA" id="ARBA00023239"/>
    </source>
</evidence>
<feature type="site" description="Essential for DHBP synthase activity" evidence="18">
    <location>
        <position position="131"/>
    </location>
</feature>
<comment type="similarity">
    <text evidence="5 18">In the N-terminal section; belongs to the DHBP synthase family.</text>
</comment>
<feature type="binding site" evidence="18">
    <location>
        <position position="363"/>
    </location>
    <ligand>
        <name>GTP</name>
        <dbReference type="ChEBI" id="CHEBI:37565"/>
    </ligand>
</feature>
<comment type="function">
    <text evidence="2 18">Catalyzes the conversion of D-ribulose 5-phosphate to formate and 3,4-dihydroxy-2-butanone 4-phosphate.</text>
</comment>
<sequence>MSANNQQFDAVEDAIEAIANGEFVVVVDDTERENEGDLIIAAEKITSEKMAFLVRYSSGVVCVALSGERIDQLKLPQMVQKNNESFTTAFTVSVDYLHGTTTGISASDRALTLNSLADETTTGDDFAKPGHIFPLRARDGGVLERPGHTEAALDLAKLAGLKSAGVLCEIVNEDGSMARRPDLFSFAKQHQLKIITIADLISHRVRTENHFQRIASAKLPTKHGLFQSSVFRSAQSQEEHIVLHMGELENAKNVLLRIHSECLTGDAFGSLKCDCGEQLEASLQQIASAGTGVLVYLRGQEGRGIGLANKIRAYQLQDRGLDTVEANQALGLPVDSRHYHAVSKILALMHIQSVRLMTNNPEKEASLRLSGVNISERVSLEVKANPFNLSYLQTKRNKLNHHLLLTNQDKERHQTQAAKTPVVS</sequence>
<feature type="region of interest" description="DHBP synthase" evidence="18">
    <location>
        <begin position="1"/>
        <end position="206"/>
    </location>
</feature>
<keyword evidence="8 18" id="KW-0479">Metal-binding</keyword>
<dbReference type="SUPFAM" id="SSF55821">
    <property type="entry name" value="YrdC/RibB"/>
    <property type="match status" value="1"/>
</dbReference>
<evidence type="ECO:0000256" key="1">
    <source>
        <dbReference type="ARBA" id="ARBA00000141"/>
    </source>
</evidence>
<dbReference type="Gene3D" id="3.40.50.10990">
    <property type="entry name" value="GTP cyclohydrolase II"/>
    <property type="match status" value="1"/>
</dbReference>
<feature type="region of interest" description="GTP cyclohydrolase II" evidence="18">
    <location>
        <begin position="207"/>
        <end position="424"/>
    </location>
</feature>
<evidence type="ECO:0000259" key="19">
    <source>
        <dbReference type="Pfam" id="PF00925"/>
    </source>
</evidence>
<feature type="binding site" evidence="18">
    <location>
        <position position="148"/>
    </location>
    <ligand>
        <name>Mg(2+)</name>
        <dbReference type="ChEBI" id="CHEBI:18420"/>
        <label>2</label>
    </ligand>
</feature>
<evidence type="ECO:0000256" key="11">
    <source>
        <dbReference type="ARBA" id="ARBA00022833"/>
    </source>
</evidence>
<dbReference type="Proteomes" id="UP001165395">
    <property type="component" value="Unassembled WGS sequence"/>
</dbReference>
<comment type="caution">
    <text evidence="20">The sequence shown here is derived from an EMBL/GenBank/DDBJ whole genome shotgun (WGS) entry which is preliminary data.</text>
</comment>
<feature type="binding site" evidence="18">
    <location>
        <position position="273"/>
    </location>
    <ligand>
        <name>Zn(2+)</name>
        <dbReference type="ChEBI" id="CHEBI:29105"/>
        <note>catalytic</note>
    </ligand>
</feature>
<dbReference type="InterPro" id="IPR000926">
    <property type="entry name" value="RibA"/>
</dbReference>
<dbReference type="Pfam" id="PF00926">
    <property type="entry name" value="DHBP_synthase"/>
    <property type="match status" value="1"/>
</dbReference>
<evidence type="ECO:0000256" key="17">
    <source>
        <dbReference type="ARBA" id="ARBA00049295"/>
    </source>
</evidence>
<evidence type="ECO:0000256" key="13">
    <source>
        <dbReference type="ARBA" id="ARBA00023134"/>
    </source>
</evidence>
<dbReference type="NCBIfam" id="TIGR00506">
    <property type="entry name" value="ribB"/>
    <property type="match status" value="1"/>
</dbReference>
<keyword evidence="7 18" id="KW-0686">Riboflavin biosynthesis</keyword>
<dbReference type="RefSeq" id="WP_227181856.1">
    <property type="nucleotide sequence ID" value="NZ_JAJBZT010000011.1"/>
</dbReference>
<protein>
    <recommendedName>
        <fullName evidence="18">Riboflavin biosynthesis protein RibBA</fullName>
    </recommendedName>
    <domain>
        <recommendedName>
            <fullName evidence="18">3,4-dihydroxy-2-butanone 4-phosphate synthase</fullName>
            <shortName evidence="18">DHBP synthase</shortName>
            <ecNumber evidence="18">4.1.99.12</ecNumber>
        </recommendedName>
    </domain>
    <domain>
        <recommendedName>
            <fullName evidence="18">GTP cyclohydrolase-2</fullName>
            <ecNumber evidence="18">3.5.4.25</ecNumber>
        </recommendedName>
        <alternativeName>
            <fullName evidence="18">GTP cyclohydrolase II</fullName>
        </alternativeName>
    </domain>
</protein>
<comment type="cofactor">
    <cofactor evidence="18">
        <name>Zn(2+)</name>
        <dbReference type="ChEBI" id="CHEBI:29105"/>
    </cofactor>
    <text evidence="18">Binds 1 zinc ion per subunit.</text>
</comment>
<keyword evidence="9 18" id="KW-0547">Nucleotide-binding</keyword>
<dbReference type="HAMAP" id="MF_00180">
    <property type="entry name" value="RibB"/>
    <property type="match status" value="1"/>
</dbReference>
<comment type="pathway">
    <text evidence="4 18">Cofactor biosynthesis; riboflavin biosynthesis; 2-hydroxy-3-oxobutyl phosphate from D-ribulose 5-phosphate: step 1/1.</text>
</comment>
<keyword evidence="14 18" id="KW-0464">Manganese</keyword>
<dbReference type="EC" id="3.5.4.25" evidence="18"/>
<dbReference type="NCBIfam" id="NF001591">
    <property type="entry name" value="PRK00393.1"/>
    <property type="match status" value="1"/>
</dbReference>
<accession>A0ABS8DA26</accession>
<evidence type="ECO:0000313" key="21">
    <source>
        <dbReference type="Proteomes" id="UP001165395"/>
    </source>
</evidence>
<feature type="active site" description="Proton acceptor; for GTP cyclohydrolase activity" evidence="18">
    <location>
        <position position="335"/>
    </location>
</feature>
<keyword evidence="16 18" id="KW-0511">Multifunctional enzyme</keyword>
<feature type="site" description="Essential for DHBP synthase activity" evidence="18">
    <location>
        <position position="169"/>
    </location>
</feature>
<evidence type="ECO:0000256" key="14">
    <source>
        <dbReference type="ARBA" id="ARBA00023211"/>
    </source>
</evidence>
<feature type="binding site" evidence="18">
    <location>
        <position position="358"/>
    </location>
    <ligand>
        <name>GTP</name>
        <dbReference type="ChEBI" id="CHEBI:37565"/>
    </ligand>
</feature>
<evidence type="ECO:0000256" key="18">
    <source>
        <dbReference type="HAMAP-Rule" id="MF_01283"/>
    </source>
</evidence>
<comment type="catalytic activity">
    <reaction evidence="1 18">
        <text>D-ribulose 5-phosphate = (2S)-2-hydroxy-3-oxobutyl phosphate + formate + H(+)</text>
        <dbReference type="Rhea" id="RHEA:18457"/>
        <dbReference type="ChEBI" id="CHEBI:15378"/>
        <dbReference type="ChEBI" id="CHEBI:15740"/>
        <dbReference type="ChEBI" id="CHEBI:58121"/>
        <dbReference type="ChEBI" id="CHEBI:58830"/>
        <dbReference type="EC" id="4.1.99.12"/>
    </reaction>
</comment>
<feature type="binding site" evidence="18">
    <location>
        <position position="33"/>
    </location>
    <ligand>
        <name>Mg(2+)</name>
        <dbReference type="ChEBI" id="CHEBI:18420"/>
        <label>1</label>
    </ligand>
</feature>
<dbReference type="Gene3D" id="3.90.870.10">
    <property type="entry name" value="DHBP synthase"/>
    <property type="match status" value="1"/>
</dbReference>
<evidence type="ECO:0000256" key="2">
    <source>
        <dbReference type="ARBA" id="ARBA00002284"/>
    </source>
</evidence>
<feature type="binding site" evidence="18">
    <location>
        <begin position="257"/>
        <end position="261"/>
    </location>
    <ligand>
        <name>GTP</name>
        <dbReference type="ChEBI" id="CHEBI:37565"/>
    </ligand>
</feature>
<reference evidence="20" key="1">
    <citation type="submission" date="2021-10" db="EMBL/GenBank/DDBJ databases">
        <title>The complete genome sequence of Leeia sp. TBRC 13508.</title>
        <authorList>
            <person name="Charoenyingcharoen P."/>
            <person name="Yukphan P."/>
        </authorList>
    </citation>
    <scope>NUCLEOTIDE SEQUENCE</scope>
    <source>
        <strain evidence="20">TBRC 13508</strain>
    </source>
</reference>
<feature type="domain" description="GTP cyclohydrolase II" evidence="19">
    <location>
        <begin position="213"/>
        <end position="378"/>
    </location>
</feature>
<feature type="binding site" evidence="18">
    <location>
        <position position="262"/>
    </location>
    <ligand>
        <name>Zn(2+)</name>
        <dbReference type="ChEBI" id="CHEBI:29105"/>
        <note>catalytic</note>
    </ligand>
</feature>
<dbReference type="SUPFAM" id="SSF142695">
    <property type="entry name" value="RibA-like"/>
    <property type="match status" value="1"/>
</dbReference>
<keyword evidence="10 18" id="KW-0378">Hydrolase</keyword>
<evidence type="ECO:0000313" key="20">
    <source>
        <dbReference type="EMBL" id="MCB6185029.1"/>
    </source>
</evidence>
<feature type="binding site" evidence="18">
    <location>
        <begin position="301"/>
        <end position="303"/>
    </location>
    <ligand>
        <name>GTP</name>
        <dbReference type="ChEBI" id="CHEBI:37565"/>
    </ligand>
</feature>
<feature type="binding site" evidence="18">
    <location>
        <position position="169"/>
    </location>
    <ligand>
        <name>D-ribulose 5-phosphate</name>
        <dbReference type="ChEBI" id="CHEBI:58121"/>
    </ligand>
</feature>
<feature type="binding site" evidence="18">
    <location>
        <position position="33"/>
    </location>
    <ligand>
        <name>Mg(2+)</name>
        <dbReference type="ChEBI" id="CHEBI:18420"/>
        <label>2</label>
    </ligand>
</feature>
<comment type="cofactor">
    <cofactor evidence="18">
        <name>Mg(2+)</name>
        <dbReference type="ChEBI" id="CHEBI:18420"/>
    </cofactor>
    <cofactor evidence="18">
        <name>Mn(2+)</name>
        <dbReference type="ChEBI" id="CHEBI:29035"/>
    </cofactor>
    <text evidence="18">Binds 2 divalent metal cations per subunit. Magnesium or manganese.</text>
</comment>
<dbReference type="PANTHER" id="PTHR21327:SF18">
    <property type="entry name" value="3,4-DIHYDROXY-2-BUTANONE 4-PHOSPHATE SYNTHASE"/>
    <property type="match status" value="1"/>
</dbReference>
<comment type="catalytic activity">
    <reaction evidence="17 18">
        <text>GTP + 4 H2O = 2,5-diamino-6-hydroxy-4-(5-phosphoribosylamino)-pyrimidine + formate + 2 phosphate + 3 H(+)</text>
        <dbReference type="Rhea" id="RHEA:23704"/>
        <dbReference type="ChEBI" id="CHEBI:15377"/>
        <dbReference type="ChEBI" id="CHEBI:15378"/>
        <dbReference type="ChEBI" id="CHEBI:15740"/>
        <dbReference type="ChEBI" id="CHEBI:37565"/>
        <dbReference type="ChEBI" id="CHEBI:43474"/>
        <dbReference type="ChEBI" id="CHEBI:58614"/>
        <dbReference type="EC" id="3.5.4.25"/>
    </reaction>
</comment>
<evidence type="ECO:0000256" key="7">
    <source>
        <dbReference type="ARBA" id="ARBA00022619"/>
    </source>
</evidence>
<dbReference type="PANTHER" id="PTHR21327">
    <property type="entry name" value="GTP CYCLOHYDROLASE II-RELATED"/>
    <property type="match status" value="1"/>
</dbReference>
<dbReference type="HAMAP" id="MF_00179">
    <property type="entry name" value="RibA"/>
    <property type="match status" value="1"/>
</dbReference>
<feature type="binding site" evidence="18">
    <location>
        <position position="323"/>
    </location>
    <ligand>
        <name>GTP</name>
        <dbReference type="ChEBI" id="CHEBI:37565"/>
    </ligand>
</feature>
<keyword evidence="15 18" id="KW-0456">Lyase</keyword>
<keyword evidence="21" id="KW-1185">Reference proteome</keyword>
<keyword evidence="11 18" id="KW-0862">Zinc</keyword>
<comment type="pathway">
    <text evidence="3 18">Cofactor biosynthesis; riboflavin biosynthesis; 5-amino-6-(D-ribitylamino)uracil from GTP: step 1/4.</text>
</comment>
<dbReference type="EMBL" id="JAJBZT010000011">
    <property type="protein sequence ID" value="MCB6185029.1"/>
    <property type="molecule type" value="Genomic_DNA"/>
</dbReference>
<evidence type="ECO:0000256" key="6">
    <source>
        <dbReference type="ARBA" id="ARBA00008976"/>
    </source>
</evidence>
<evidence type="ECO:0000256" key="4">
    <source>
        <dbReference type="ARBA" id="ARBA00004904"/>
    </source>
</evidence>
<comment type="similarity">
    <text evidence="6 18">In the C-terminal section; belongs to the GTP cyclohydrolase II family.</text>
</comment>
<dbReference type="InterPro" id="IPR000422">
    <property type="entry name" value="DHBP_synthase_RibB"/>
</dbReference>
<organism evidence="20 21">
    <name type="scientific">Leeia speluncae</name>
    <dbReference type="NCBI Taxonomy" id="2884804"/>
    <lineage>
        <taxon>Bacteria</taxon>
        <taxon>Pseudomonadati</taxon>
        <taxon>Pseudomonadota</taxon>
        <taxon>Betaproteobacteria</taxon>
        <taxon>Neisseriales</taxon>
        <taxon>Leeiaceae</taxon>
        <taxon>Leeia</taxon>
    </lineage>
</organism>
<dbReference type="InterPro" id="IPR036144">
    <property type="entry name" value="RibA-like_sf"/>
</dbReference>
<dbReference type="CDD" id="cd00641">
    <property type="entry name" value="GTP_cyclohydro2"/>
    <property type="match status" value="1"/>
</dbReference>
<dbReference type="GO" id="GO:0003935">
    <property type="term" value="F:GTP cyclohydrolase II activity"/>
    <property type="evidence" value="ECO:0007669"/>
    <property type="project" value="UniProtKB-EC"/>
</dbReference>
<comment type="function">
    <text evidence="18">Catalyzes the conversion of GTP to 2,5-diamino-6-ribosylamino-4(3H)-pyrimidinone 5'-phosphate (DARP), formate and pyrophosphate.</text>
</comment>
<dbReference type="NCBIfam" id="TIGR00505">
    <property type="entry name" value="ribA"/>
    <property type="match status" value="1"/>
</dbReference>
<feature type="binding site" evidence="18">
    <location>
        <begin position="145"/>
        <end position="149"/>
    </location>
    <ligand>
        <name>D-ribulose 5-phosphate</name>
        <dbReference type="ChEBI" id="CHEBI:58121"/>
    </ligand>
</feature>
<evidence type="ECO:0000256" key="10">
    <source>
        <dbReference type="ARBA" id="ARBA00022801"/>
    </source>
</evidence>
<dbReference type="InterPro" id="IPR016299">
    <property type="entry name" value="Riboflavin_synth_RibBA"/>
</dbReference>
<proteinExistence type="inferred from homology"/>
<gene>
    <name evidence="18" type="primary">ribBA</name>
    <name evidence="20" type="ORF">LIN78_15890</name>
</gene>
<dbReference type="GO" id="GO:0008686">
    <property type="term" value="F:3,4-dihydroxy-2-butanone-4-phosphate synthase activity"/>
    <property type="evidence" value="ECO:0007669"/>
    <property type="project" value="UniProtKB-EC"/>
</dbReference>
<evidence type="ECO:0000256" key="3">
    <source>
        <dbReference type="ARBA" id="ARBA00004853"/>
    </source>
</evidence>
<evidence type="ECO:0000256" key="12">
    <source>
        <dbReference type="ARBA" id="ARBA00022842"/>
    </source>
</evidence>
<evidence type="ECO:0000256" key="8">
    <source>
        <dbReference type="ARBA" id="ARBA00022723"/>
    </source>
</evidence>
<feature type="active site" description="Nucleophile; for GTP cyclohydrolase activity" evidence="18">
    <location>
        <position position="337"/>
    </location>
</feature>
<feature type="binding site" evidence="18">
    <location>
        <position position="278"/>
    </location>
    <ligand>
        <name>GTP</name>
        <dbReference type="ChEBI" id="CHEBI:37565"/>
    </ligand>
</feature>
<name>A0ABS8DA26_9NEIS</name>